<gene>
    <name evidence="4" type="ORF">EV196_10398</name>
</gene>
<feature type="domain" description="Secretion system C-terminal sorting" evidence="3">
    <location>
        <begin position="93"/>
        <end position="158"/>
    </location>
</feature>
<reference evidence="4 5" key="1">
    <citation type="submission" date="2019-03" db="EMBL/GenBank/DDBJ databases">
        <title>Genomic Encyclopedia of Type Strains, Phase IV (KMG-IV): sequencing the most valuable type-strain genomes for metagenomic binning, comparative biology and taxonomic classification.</title>
        <authorList>
            <person name="Goeker M."/>
        </authorList>
    </citation>
    <scope>NUCLEOTIDE SEQUENCE [LARGE SCALE GENOMIC DNA]</scope>
    <source>
        <strain evidence="4 5">DSM 18792</strain>
    </source>
</reference>
<keyword evidence="5" id="KW-1185">Reference proteome</keyword>
<proteinExistence type="predicted"/>
<protein>
    <submittedName>
        <fullName evidence="4">Putative secreted protein (Por secretion system target)</fullName>
    </submittedName>
</protein>
<dbReference type="Pfam" id="PF18962">
    <property type="entry name" value="Por_Secre_tail"/>
    <property type="match status" value="1"/>
</dbReference>
<dbReference type="InterPro" id="IPR026444">
    <property type="entry name" value="Secre_tail"/>
</dbReference>
<comment type="caution">
    <text evidence="4">The sequence shown here is derived from an EMBL/GenBank/DDBJ whole genome shotgun (WGS) entry which is preliminary data.</text>
</comment>
<evidence type="ECO:0000259" key="3">
    <source>
        <dbReference type="Pfam" id="PF18962"/>
    </source>
</evidence>
<organism evidence="4 5">
    <name type="scientific">Mariniflexile fucanivorans</name>
    <dbReference type="NCBI Taxonomy" id="264023"/>
    <lineage>
        <taxon>Bacteria</taxon>
        <taxon>Pseudomonadati</taxon>
        <taxon>Bacteroidota</taxon>
        <taxon>Flavobacteriia</taxon>
        <taxon>Flavobacteriales</taxon>
        <taxon>Flavobacteriaceae</taxon>
        <taxon>Mariniflexile</taxon>
    </lineage>
</organism>
<keyword evidence="1" id="KW-0732">Signal</keyword>
<dbReference type="EMBL" id="SLUP01000003">
    <property type="protein sequence ID" value="TCL66685.1"/>
    <property type="molecule type" value="Genomic_DNA"/>
</dbReference>
<evidence type="ECO:0000313" key="4">
    <source>
        <dbReference type="EMBL" id="TCL66685.1"/>
    </source>
</evidence>
<evidence type="ECO:0000256" key="1">
    <source>
        <dbReference type="ARBA" id="ARBA00022729"/>
    </source>
</evidence>
<name>A0A4R1RKG7_9FLAO</name>
<accession>A0A4R1RKG7</accession>
<dbReference type="Proteomes" id="UP000295455">
    <property type="component" value="Unassembled WGS sequence"/>
</dbReference>
<sequence>MLFFSFEGMAQTTPLMESFNSSGSIAKGSSGSVSYSIGQVIYTYIGDNTIEQGIQHGDLSQKTSEETEEENNKPEDIDSGEDLETTPAVNVLIYPNPTTDFINISTEGLVFENENNSYQLFNYQGKLLMQNSMSQDNTQINLDNLSSSMYILRVFVNNSLYRTFKILKK</sequence>
<evidence type="ECO:0000313" key="5">
    <source>
        <dbReference type="Proteomes" id="UP000295455"/>
    </source>
</evidence>
<evidence type="ECO:0000256" key="2">
    <source>
        <dbReference type="SAM" id="MobiDB-lite"/>
    </source>
</evidence>
<feature type="region of interest" description="Disordered" evidence="2">
    <location>
        <begin position="59"/>
        <end position="82"/>
    </location>
</feature>
<dbReference type="AlphaFoldDB" id="A0A4R1RKG7"/>
<dbReference type="NCBIfam" id="TIGR04183">
    <property type="entry name" value="Por_Secre_tail"/>
    <property type="match status" value="1"/>
</dbReference>